<proteinExistence type="inferred from homology"/>
<dbReference type="PANTHER" id="PTHR46186:SF12">
    <property type="entry name" value="CYSTATIN C (AMYLOID ANGIOPATHY AND CEREBRAL HEMORRHAGE)-RELATED"/>
    <property type="match status" value="1"/>
</dbReference>
<dbReference type="GO" id="GO:0005737">
    <property type="term" value="C:cytoplasm"/>
    <property type="evidence" value="ECO:0007669"/>
    <property type="project" value="TreeGrafter"/>
</dbReference>
<dbReference type="InParanoid" id="A0A6P9CJJ0"/>
<dbReference type="PANTHER" id="PTHR46186">
    <property type="entry name" value="CYSTATIN"/>
    <property type="match status" value="1"/>
</dbReference>
<dbReference type="SUPFAM" id="SSF54403">
    <property type="entry name" value="Cystatin/monellin"/>
    <property type="match status" value="1"/>
</dbReference>
<accession>A0A6P9CJJ0</accession>
<dbReference type="AlphaFoldDB" id="A0A6P9CJJ0"/>
<comment type="similarity">
    <text evidence="1">Belongs to the cystatin family.</text>
</comment>
<dbReference type="GeneID" id="117671338"/>
<dbReference type="OMA" id="VETTCIR"/>
<sequence length="125" mass="14132">MGIAGKLSDVPVFDSGVREALAFTMQQYNQRRRQSSNVFKVLNVLKVQSQLETRDEYDFMVQVVETECQKWAAQRMDFETIQNCQQLPGNQIQTCYFKVILRSPANLAVTACSSSGLPKDLFNSG</sequence>
<feature type="domain" description="Cystatin" evidence="2">
    <location>
        <begin position="2"/>
        <end position="96"/>
    </location>
</feature>
<evidence type="ECO:0000259" key="2">
    <source>
        <dbReference type="SMART" id="SM00043"/>
    </source>
</evidence>
<organism evidence="3 4">
    <name type="scientific">Pantherophis guttatus</name>
    <name type="common">Corn snake</name>
    <name type="synonym">Elaphe guttata</name>
    <dbReference type="NCBI Taxonomy" id="94885"/>
    <lineage>
        <taxon>Eukaryota</taxon>
        <taxon>Metazoa</taxon>
        <taxon>Chordata</taxon>
        <taxon>Craniata</taxon>
        <taxon>Vertebrata</taxon>
        <taxon>Euteleostomi</taxon>
        <taxon>Lepidosauria</taxon>
        <taxon>Squamata</taxon>
        <taxon>Bifurcata</taxon>
        <taxon>Unidentata</taxon>
        <taxon>Episquamata</taxon>
        <taxon>Toxicofera</taxon>
        <taxon>Serpentes</taxon>
        <taxon>Colubroidea</taxon>
        <taxon>Colubridae</taxon>
        <taxon>Colubrinae</taxon>
        <taxon>Pantherophis</taxon>
    </lineage>
</organism>
<dbReference type="Gene3D" id="3.10.450.10">
    <property type="match status" value="1"/>
</dbReference>
<keyword evidence="3" id="KW-1185">Reference proteome</keyword>
<dbReference type="GO" id="GO:0031982">
    <property type="term" value="C:vesicle"/>
    <property type="evidence" value="ECO:0007669"/>
    <property type="project" value="TreeGrafter"/>
</dbReference>
<name>A0A6P9CJJ0_PANGU</name>
<dbReference type="GO" id="GO:0005615">
    <property type="term" value="C:extracellular space"/>
    <property type="evidence" value="ECO:0007669"/>
    <property type="project" value="TreeGrafter"/>
</dbReference>
<evidence type="ECO:0000313" key="4">
    <source>
        <dbReference type="RefSeq" id="XP_034283104.1"/>
    </source>
</evidence>
<dbReference type="RefSeq" id="XP_034283104.1">
    <property type="nucleotide sequence ID" value="XM_034427213.1"/>
</dbReference>
<gene>
    <name evidence="4" type="primary">LOC117671338</name>
</gene>
<dbReference type="SMART" id="SM00043">
    <property type="entry name" value="CY"/>
    <property type="match status" value="1"/>
</dbReference>
<dbReference type="Proteomes" id="UP001652622">
    <property type="component" value="Unplaced"/>
</dbReference>
<dbReference type="Pfam" id="PF00031">
    <property type="entry name" value="Cystatin"/>
    <property type="match status" value="1"/>
</dbReference>
<dbReference type="KEGG" id="pgut:117671338"/>
<protein>
    <submittedName>
        <fullName evidence="4">Cystatin-like</fullName>
    </submittedName>
</protein>
<dbReference type="GO" id="GO:0004869">
    <property type="term" value="F:cysteine-type endopeptidase inhibitor activity"/>
    <property type="evidence" value="ECO:0007669"/>
    <property type="project" value="InterPro"/>
</dbReference>
<dbReference type="CDD" id="cd00042">
    <property type="entry name" value="CY"/>
    <property type="match status" value="1"/>
</dbReference>
<reference evidence="4" key="1">
    <citation type="submission" date="2025-08" db="UniProtKB">
        <authorList>
            <consortium name="RefSeq"/>
        </authorList>
    </citation>
    <scope>IDENTIFICATION</scope>
    <source>
        <tissue evidence="4">Blood</tissue>
    </source>
</reference>
<dbReference type="InterPro" id="IPR000010">
    <property type="entry name" value="Cystatin_dom"/>
</dbReference>
<evidence type="ECO:0000256" key="1">
    <source>
        <dbReference type="ARBA" id="ARBA00009403"/>
    </source>
</evidence>
<dbReference type="InterPro" id="IPR046350">
    <property type="entry name" value="Cystatin_sf"/>
</dbReference>
<evidence type="ECO:0000313" key="3">
    <source>
        <dbReference type="Proteomes" id="UP001652622"/>
    </source>
</evidence>